<evidence type="ECO:0000259" key="2">
    <source>
        <dbReference type="Pfam" id="PF01261"/>
    </source>
</evidence>
<dbReference type="KEGG" id="lamb:KBB96_18455"/>
<dbReference type="RefSeq" id="WP_211630967.1">
    <property type="nucleotide sequence ID" value="NZ_CP073100.1"/>
</dbReference>
<reference evidence="3" key="1">
    <citation type="submission" date="2021-04" db="EMBL/GenBank/DDBJ databases">
        <title>Luteolibacter sp. 32A isolated from the skin of an Anderson's salamander (Ambystoma andersonii).</title>
        <authorList>
            <person name="Spergser J."/>
            <person name="Busse H.-J."/>
        </authorList>
    </citation>
    <scope>NUCLEOTIDE SEQUENCE</scope>
    <source>
        <strain evidence="3">32A</strain>
    </source>
</reference>
<dbReference type="InterPro" id="IPR050417">
    <property type="entry name" value="Sugar_Epim/Isomerase"/>
</dbReference>
<keyword evidence="1 3" id="KW-0413">Isomerase</keyword>
<dbReference type="GO" id="GO:0016853">
    <property type="term" value="F:isomerase activity"/>
    <property type="evidence" value="ECO:0007669"/>
    <property type="project" value="UniProtKB-KW"/>
</dbReference>
<sequence length="278" mass="29506">MSRAPSPFRTAVTLCTFPEAASGPFVFHGTLEVGFAKAVAHGFGAVELFLAGPDAVPVEEIVALSDQHQLAIAAVGSGAGMVKHGLSLTDPDAGQREKARTFLREMIHFAGKIGAPVILGSMQGKSGGAVSREQALDWLAEALHEAGATAAEYHVPFLYEPLNRYETNLFNRQAIAAAWLAEREITNVKLLADLFHMNIEEDDIAAALVTAGPWIGHIHWADSQRRAMGTGHTDPAPIIAALRQIGYAGHISAEIFPQPDADAAASQTLASLRPFATV</sequence>
<gene>
    <name evidence="3" type="ORF">KBB96_18455</name>
</gene>
<dbReference type="AlphaFoldDB" id="A0A975G8M6"/>
<evidence type="ECO:0000313" key="4">
    <source>
        <dbReference type="Proteomes" id="UP000676169"/>
    </source>
</evidence>
<dbReference type="SUPFAM" id="SSF51658">
    <property type="entry name" value="Xylose isomerase-like"/>
    <property type="match status" value="1"/>
</dbReference>
<dbReference type="Proteomes" id="UP000676169">
    <property type="component" value="Chromosome"/>
</dbReference>
<feature type="domain" description="Xylose isomerase-like TIM barrel" evidence="2">
    <location>
        <begin position="35"/>
        <end position="273"/>
    </location>
</feature>
<dbReference type="InterPro" id="IPR013022">
    <property type="entry name" value="Xyl_isomerase-like_TIM-brl"/>
</dbReference>
<keyword evidence="4" id="KW-1185">Reference proteome</keyword>
<evidence type="ECO:0000256" key="1">
    <source>
        <dbReference type="ARBA" id="ARBA00023235"/>
    </source>
</evidence>
<proteinExistence type="predicted"/>
<dbReference type="EMBL" id="CP073100">
    <property type="protein sequence ID" value="QUE50828.1"/>
    <property type="molecule type" value="Genomic_DNA"/>
</dbReference>
<dbReference type="InterPro" id="IPR036237">
    <property type="entry name" value="Xyl_isomerase-like_sf"/>
</dbReference>
<protein>
    <submittedName>
        <fullName evidence="3">Sugar phosphate isomerase/epimerase</fullName>
    </submittedName>
</protein>
<accession>A0A975G8M6</accession>
<dbReference type="PANTHER" id="PTHR43489">
    <property type="entry name" value="ISOMERASE"/>
    <property type="match status" value="1"/>
</dbReference>
<dbReference type="Gene3D" id="3.20.20.150">
    <property type="entry name" value="Divalent-metal-dependent TIM barrel enzymes"/>
    <property type="match status" value="1"/>
</dbReference>
<name>A0A975G8M6_9BACT</name>
<dbReference type="PANTHER" id="PTHR43489:SF7">
    <property type="entry name" value="3-DEHYDRO-D-GULOSIDE 4-EPIMERASE-RELATED"/>
    <property type="match status" value="1"/>
</dbReference>
<organism evidence="3 4">
    <name type="scientific">Luteolibacter ambystomatis</name>
    <dbReference type="NCBI Taxonomy" id="2824561"/>
    <lineage>
        <taxon>Bacteria</taxon>
        <taxon>Pseudomonadati</taxon>
        <taxon>Verrucomicrobiota</taxon>
        <taxon>Verrucomicrobiia</taxon>
        <taxon>Verrucomicrobiales</taxon>
        <taxon>Verrucomicrobiaceae</taxon>
        <taxon>Luteolibacter</taxon>
    </lineage>
</organism>
<dbReference type="Pfam" id="PF01261">
    <property type="entry name" value="AP_endonuc_2"/>
    <property type="match status" value="1"/>
</dbReference>
<evidence type="ECO:0000313" key="3">
    <source>
        <dbReference type="EMBL" id="QUE50828.1"/>
    </source>
</evidence>